<evidence type="ECO:0000313" key="7">
    <source>
        <dbReference type="Proteomes" id="UP000758168"/>
    </source>
</evidence>
<evidence type="ECO:0000259" key="4">
    <source>
        <dbReference type="Pfam" id="PF00389"/>
    </source>
</evidence>
<keyword evidence="2 3" id="KW-0560">Oxidoreductase</keyword>
<keyword evidence="7" id="KW-1185">Reference proteome</keyword>
<evidence type="ECO:0000256" key="1">
    <source>
        <dbReference type="ARBA" id="ARBA00005854"/>
    </source>
</evidence>
<dbReference type="RefSeq" id="WP_210054945.1">
    <property type="nucleotide sequence ID" value="NZ_BAAAMH010000004.1"/>
</dbReference>
<comment type="caution">
    <text evidence="6">The sequence shown here is derived from an EMBL/GenBank/DDBJ whole genome shotgun (WGS) entry which is preliminary data.</text>
</comment>
<dbReference type="SUPFAM" id="SSF51735">
    <property type="entry name" value="NAD(P)-binding Rossmann-fold domains"/>
    <property type="match status" value="1"/>
</dbReference>
<dbReference type="InterPro" id="IPR050223">
    <property type="entry name" value="D-isomer_2-hydroxyacid_DH"/>
</dbReference>
<accession>A0ABS4Z765</accession>
<dbReference type="Pfam" id="PF00389">
    <property type="entry name" value="2-Hacid_dh"/>
    <property type="match status" value="1"/>
</dbReference>
<dbReference type="Proteomes" id="UP000758168">
    <property type="component" value="Unassembled WGS sequence"/>
</dbReference>
<evidence type="ECO:0000259" key="5">
    <source>
        <dbReference type="Pfam" id="PF02826"/>
    </source>
</evidence>
<feature type="domain" description="D-isomer specific 2-hydroxyacid dehydrogenase NAD-binding" evidence="5">
    <location>
        <begin position="113"/>
        <end position="286"/>
    </location>
</feature>
<dbReference type="EMBL" id="JAGIOB010000001">
    <property type="protein sequence ID" value="MBP2416896.1"/>
    <property type="molecule type" value="Genomic_DNA"/>
</dbReference>
<dbReference type="GO" id="GO:0004617">
    <property type="term" value="F:phosphoglycerate dehydrogenase activity"/>
    <property type="evidence" value="ECO:0007669"/>
    <property type="project" value="UniProtKB-EC"/>
</dbReference>
<feature type="domain" description="D-isomer specific 2-hydroxyacid dehydrogenase catalytic" evidence="4">
    <location>
        <begin position="38"/>
        <end position="317"/>
    </location>
</feature>
<reference evidence="6 7" key="1">
    <citation type="submission" date="2021-03" db="EMBL/GenBank/DDBJ databases">
        <title>Sequencing the genomes of 1000 actinobacteria strains.</title>
        <authorList>
            <person name="Klenk H.-P."/>
        </authorList>
    </citation>
    <scope>NUCLEOTIDE SEQUENCE [LARGE SCALE GENOMIC DNA]</scope>
    <source>
        <strain evidence="6 7">DSM 12936</strain>
    </source>
</reference>
<dbReference type="PANTHER" id="PTHR10996:SF283">
    <property type="entry name" value="GLYOXYLATE_HYDROXYPYRUVATE REDUCTASE B"/>
    <property type="match status" value="1"/>
</dbReference>
<dbReference type="InterPro" id="IPR006140">
    <property type="entry name" value="D-isomer_DH_NAD-bd"/>
</dbReference>
<dbReference type="Gene3D" id="3.40.50.720">
    <property type="entry name" value="NAD(P)-binding Rossmann-like Domain"/>
    <property type="match status" value="2"/>
</dbReference>
<dbReference type="Pfam" id="PF02826">
    <property type="entry name" value="2-Hacid_dh_C"/>
    <property type="match status" value="1"/>
</dbReference>
<evidence type="ECO:0000256" key="3">
    <source>
        <dbReference type="RuleBase" id="RU003719"/>
    </source>
</evidence>
<name>A0ABS4Z765_9ACTN</name>
<comment type="similarity">
    <text evidence="1 3">Belongs to the D-isomer specific 2-hydroxyacid dehydrogenase family.</text>
</comment>
<proteinExistence type="inferred from homology"/>
<evidence type="ECO:0000313" key="6">
    <source>
        <dbReference type="EMBL" id="MBP2416896.1"/>
    </source>
</evidence>
<dbReference type="SUPFAM" id="SSF52283">
    <property type="entry name" value="Formate/glycerate dehydrogenase catalytic domain-like"/>
    <property type="match status" value="1"/>
</dbReference>
<dbReference type="EC" id="1.1.1.95" evidence="6"/>
<evidence type="ECO:0000256" key="2">
    <source>
        <dbReference type="ARBA" id="ARBA00023002"/>
    </source>
</evidence>
<gene>
    <name evidence="6" type="ORF">JOF54_001818</name>
</gene>
<protein>
    <submittedName>
        <fullName evidence="6">D-3-phosphoglycerate dehydrogenase</fullName>
        <ecNumber evidence="6">1.1.1.95</ecNumber>
    </submittedName>
</protein>
<dbReference type="InterPro" id="IPR029752">
    <property type="entry name" value="D-isomer_DH_CS1"/>
</dbReference>
<dbReference type="InterPro" id="IPR006139">
    <property type="entry name" value="D-isomer_2_OHA_DH_cat_dom"/>
</dbReference>
<dbReference type="PANTHER" id="PTHR10996">
    <property type="entry name" value="2-HYDROXYACID DEHYDROGENASE-RELATED"/>
    <property type="match status" value="1"/>
</dbReference>
<dbReference type="PROSITE" id="PS00065">
    <property type="entry name" value="D_2_HYDROXYACID_DH_1"/>
    <property type="match status" value="1"/>
</dbReference>
<organism evidence="6 7">
    <name type="scientific">Microlunatus capsulatus</name>
    <dbReference type="NCBI Taxonomy" id="99117"/>
    <lineage>
        <taxon>Bacteria</taxon>
        <taxon>Bacillati</taxon>
        <taxon>Actinomycetota</taxon>
        <taxon>Actinomycetes</taxon>
        <taxon>Propionibacteriales</taxon>
        <taxon>Propionibacteriaceae</taxon>
        <taxon>Microlunatus</taxon>
    </lineage>
</organism>
<dbReference type="InterPro" id="IPR036291">
    <property type="entry name" value="NAD(P)-bd_dom_sf"/>
</dbReference>
<sequence length="324" mass="33173">MPTSPLVLVTSRSFSSGDLDLAAELEAVGARMVTGPSTHDLDALRPLLADATAWIAGTGPVTAAHLDAAPGLQIVARYGVGYEAVDLGAAAARGVLVTNTPGANTGAVADHAVALLLAGLRDVPQGDRGVRAGRWAVQRTRELGTLTVGIVGLGRIGRAVAARLSGFGPRLLGFDPWVPPAELDRLGIEGVDLDTLAAGSDVISLHAPGEEVVVDARFLGLVRPALVLVNTARATLVDEPALAQALRDGRLRCYASDVLGSEAGDHANPLLADDLLDRTVLTPHSAAQTVQAVDGMGRGAVDAVLAHLRGDQPPNLVPLPGGPR</sequence>